<dbReference type="SMART" id="SM00471">
    <property type="entry name" value="HDc"/>
    <property type="match status" value="1"/>
</dbReference>
<dbReference type="Gene3D" id="1.10.3210.10">
    <property type="entry name" value="Hypothetical protein af1432"/>
    <property type="match status" value="1"/>
</dbReference>
<dbReference type="EMBL" id="JAPDIA010000007">
    <property type="protein sequence ID" value="MDG0811221.1"/>
    <property type="molecule type" value="Genomic_DNA"/>
</dbReference>
<evidence type="ECO:0000313" key="2">
    <source>
        <dbReference type="EMBL" id="MDG0811221.1"/>
    </source>
</evidence>
<dbReference type="Proteomes" id="UP001153404">
    <property type="component" value="Unassembled WGS sequence"/>
</dbReference>
<gene>
    <name evidence="2" type="ORF">OMP40_19015</name>
</gene>
<evidence type="ECO:0000313" key="3">
    <source>
        <dbReference type="Proteomes" id="UP001153404"/>
    </source>
</evidence>
<proteinExistence type="predicted"/>
<dbReference type="NCBIfam" id="TIGR00277">
    <property type="entry name" value="HDIG"/>
    <property type="match status" value="1"/>
</dbReference>
<dbReference type="Pfam" id="PF13487">
    <property type="entry name" value="HD_5"/>
    <property type="match status" value="1"/>
</dbReference>
<dbReference type="InterPro" id="IPR003607">
    <property type="entry name" value="HD/PDEase_dom"/>
</dbReference>
<dbReference type="RefSeq" id="WP_277533708.1">
    <property type="nucleotide sequence ID" value="NZ_JAPDIA010000007.1"/>
</dbReference>
<evidence type="ECO:0000259" key="1">
    <source>
        <dbReference type="PROSITE" id="PS51832"/>
    </source>
</evidence>
<dbReference type="InterPro" id="IPR037522">
    <property type="entry name" value="HD_GYP_dom"/>
</dbReference>
<reference evidence="2" key="1">
    <citation type="submission" date="2022-10" db="EMBL/GenBank/DDBJ databases">
        <title>Comparative genomic analysis of Cohnella hashimotonis sp. nov., isolated from the International Space Station.</title>
        <authorList>
            <person name="Simpson A."/>
            <person name="Venkateswaran K."/>
        </authorList>
    </citation>
    <scope>NUCLEOTIDE SEQUENCE</scope>
    <source>
        <strain evidence="2">DSM 28161</strain>
    </source>
</reference>
<dbReference type="SUPFAM" id="SSF109604">
    <property type="entry name" value="HD-domain/PDEase-like"/>
    <property type="match status" value="1"/>
</dbReference>
<dbReference type="PANTHER" id="PTHR43155">
    <property type="entry name" value="CYCLIC DI-GMP PHOSPHODIESTERASE PA4108-RELATED"/>
    <property type="match status" value="1"/>
</dbReference>
<comment type="caution">
    <text evidence="2">The sequence shown here is derived from an EMBL/GenBank/DDBJ whole genome shotgun (WGS) entry which is preliminary data.</text>
</comment>
<dbReference type="AlphaFoldDB" id="A0A9X4KUA1"/>
<sequence>MNPTAAFVGKRLNKSIYNHYGVLLYPENTKLTTEQLFILEQQKIMLQEDDVDGLNSQAHYVVSRAVAEIKQFFADCRRSDTIALDHLEHDILPLLSEAIDHAQISLLLEELQVADDPTYRHSIAVALLSMLLGRWLHLEEPELRLLMSAAVLHDIGKSKLPLELLNKPGKLTEREFEVVQKHTVYGYEMIQRTKGLTDTHAAVALQHHERWDGSGYPHGIAGNKMHVLSRIVAVADVFHAMSSRRPYKDALPFCEVMTELHQSAFGKFDALIINVFMKRMMETLIGSHVLLSNQIEATILQINTDDLVNPLVRTAGGQFLDLSKDCSVNVVKLLPSATSLVPDSRSVAKRRMPGD</sequence>
<dbReference type="InterPro" id="IPR006675">
    <property type="entry name" value="HDIG_dom"/>
</dbReference>
<accession>A0A9X4KUA1</accession>
<keyword evidence="3" id="KW-1185">Reference proteome</keyword>
<organism evidence="2 3">
    <name type="scientific">Cohnella rhizosphaerae</name>
    <dbReference type="NCBI Taxonomy" id="1457232"/>
    <lineage>
        <taxon>Bacteria</taxon>
        <taxon>Bacillati</taxon>
        <taxon>Bacillota</taxon>
        <taxon>Bacilli</taxon>
        <taxon>Bacillales</taxon>
        <taxon>Paenibacillaceae</taxon>
        <taxon>Cohnella</taxon>
    </lineage>
</organism>
<feature type="domain" description="HD-GYP" evidence="1">
    <location>
        <begin position="96"/>
        <end position="292"/>
    </location>
</feature>
<protein>
    <submittedName>
        <fullName evidence="2">HD-GYP domain-containing protein</fullName>
    </submittedName>
</protein>
<dbReference type="PROSITE" id="PS51832">
    <property type="entry name" value="HD_GYP"/>
    <property type="match status" value="1"/>
</dbReference>
<dbReference type="CDD" id="cd00077">
    <property type="entry name" value="HDc"/>
    <property type="match status" value="1"/>
</dbReference>
<name>A0A9X4KUA1_9BACL</name>
<dbReference type="PANTHER" id="PTHR43155:SF2">
    <property type="entry name" value="CYCLIC DI-GMP PHOSPHODIESTERASE PA4108"/>
    <property type="match status" value="1"/>
</dbReference>